<dbReference type="PRINTS" id="PR01035">
    <property type="entry name" value="TCRTETA"/>
</dbReference>
<dbReference type="InterPro" id="IPR011701">
    <property type="entry name" value="MFS"/>
</dbReference>
<evidence type="ECO:0000256" key="3">
    <source>
        <dbReference type="ARBA" id="ARBA00022989"/>
    </source>
</evidence>
<dbReference type="SUPFAM" id="SSF103473">
    <property type="entry name" value="MFS general substrate transporter"/>
    <property type="match status" value="1"/>
</dbReference>
<feature type="transmembrane region" description="Helical" evidence="6">
    <location>
        <begin position="78"/>
        <end position="97"/>
    </location>
</feature>
<dbReference type="InterPro" id="IPR020846">
    <property type="entry name" value="MFS_dom"/>
</dbReference>
<keyword evidence="2 6" id="KW-0812">Transmembrane</keyword>
<dbReference type="Ensembl" id="ENSMAMT00000002783.2">
    <property type="protein sequence ID" value="ENSMAMP00000002728.2"/>
    <property type="gene ID" value="ENSMAMG00000001853.2"/>
</dbReference>
<feature type="domain" description="Major facilitator superfamily (MFS) profile" evidence="7">
    <location>
        <begin position="1"/>
        <end position="458"/>
    </location>
</feature>
<dbReference type="InterPro" id="IPR036259">
    <property type="entry name" value="MFS_trans_sf"/>
</dbReference>
<feature type="transmembrane region" description="Helical" evidence="6">
    <location>
        <begin position="313"/>
        <end position="334"/>
    </location>
</feature>
<evidence type="ECO:0000256" key="6">
    <source>
        <dbReference type="SAM" id="Phobius"/>
    </source>
</evidence>
<evidence type="ECO:0000313" key="8">
    <source>
        <dbReference type="Ensembl" id="ENSMAMP00000002728.2"/>
    </source>
</evidence>
<dbReference type="GO" id="GO:0022857">
    <property type="term" value="F:transmembrane transporter activity"/>
    <property type="evidence" value="ECO:0007669"/>
    <property type="project" value="InterPro"/>
</dbReference>
<protein>
    <submittedName>
        <fullName evidence="8">Major facilitator superfamily domain containing 8-like 1</fullName>
    </submittedName>
</protein>
<comment type="subcellular location">
    <subcellularLocation>
        <location evidence="1">Membrane</location>
        <topology evidence="1">Multi-pass membrane protein</topology>
    </subcellularLocation>
</comment>
<feature type="transmembrane region" description="Helical" evidence="6">
    <location>
        <begin position="135"/>
        <end position="156"/>
    </location>
</feature>
<dbReference type="AlphaFoldDB" id="A0A3Q3KNV2"/>
<feature type="transmembrane region" description="Helical" evidence="6">
    <location>
        <begin position="412"/>
        <end position="429"/>
    </location>
</feature>
<feature type="transmembrane region" description="Helical" evidence="6">
    <location>
        <begin position="341"/>
        <end position="363"/>
    </location>
</feature>
<evidence type="ECO:0000256" key="4">
    <source>
        <dbReference type="ARBA" id="ARBA00023136"/>
    </source>
</evidence>
<keyword evidence="4 6" id="KW-0472">Membrane</keyword>
<proteinExistence type="predicted"/>
<dbReference type="InterPro" id="IPR051068">
    <property type="entry name" value="MFS_Domain-Containing_Protein"/>
</dbReference>
<dbReference type="Gene3D" id="1.20.1250.20">
    <property type="entry name" value="MFS general substrate transporter like domains"/>
    <property type="match status" value="1"/>
</dbReference>
<name>A0A3Q3KNV2_9TELE</name>
<reference evidence="8" key="2">
    <citation type="submission" date="2025-09" db="UniProtKB">
        <authorList>
            <consortium name="Ensembl"/>
        </authorList>
    </citation>
    <scope>IDENTIFICATION</scope>
</reference>
<dbReference type="InterPro" id="IPR001958">
    <property type="entry name" value="Tet-R_TetA/multi-R_MdtG-like"/>
</dbReference>
<keyword evidence="3 6" id="KW-1133">Transmembrane helix</keyword>
<keyword evidence="9" id="KW-1185">Reference proteome</keyword>
<dbReference type="GO" id="GO:0016020">
    <property type="term" value="C:membrane"/>
    <property type="evidence" value="ECO:0007669"/>
    <property type="project" value="UniProtKB-SubCell"/>
</dbReference>
<feature type="transmembrane region" description="Helical" evidence="6">
    <location>
        <begin position="375"/>
        <end position="400"/>
    </location>
</feature>
<accession>A0A3Q3KNV2</accession>
<dbReference type="GeneTree" id="ENSGT00940000165367"/>
<feature type="transmembrane region" description="Helical" evidence="6">
    <location>
        <begin position="103"/>
        <end position="123"/>
    </location>
</feature>
<feature type="transmembrane region" description="Helical" evidence="6">
    <location>
        <begin position="276"/>
        <end position="293"/>
    </location>
</feature>
<dbReference type="PROSITE" id="PS50850">
    <property type="entry name" value="MFS"/>
    <property type="match status" value="1"/>
</dbReference>
<reference evidence="8" key="1">
    <citation type="submission" date="2025-08" db="UniProtKB">
        <authorList>
            <consortium name="Ensembl"/>
        </authorList>
    </citation>
    <scope>IDENTIFICATION</scope>
</reference>
<dbReference type="PANTHER" id="PTHR23510">
    <property type="entry name" value="INNER MEMBRANE TRANSPORT PROTEIN YAJR"/>
    <property type="match status" value="1"/>
</dbReference>
<feature type="transmembrane region" description="Helical" evidence="6">
    <location>
        <begin position="12"/>
        <end position="34"/>
    </location>
</feature>
<feature type="region of interest" description="Disordered" evidence="5">
    <location>
        <begin position="206"/>
        <end position="247"/>
    </location>
</feature>
<sequence>MEVREKLSTTNFSLNLQLIHLARLSPAVILPTVWRYLQTLDAAPYFLGLALSAFSLSGLLSGPLFGHWSDRTRTTKKIILFANLFEIAGNFMYFMGFSKWLLLSSRLVAGIGAGAGSSIFGFLTRSTAPEDRATVFAAVMACRQAGLLIGPAFNIFLRLCDFHLGPFVVNKYTAPGLFMCLLWILLQLAVVFLYWDLPCLERVKAQKSSPSKNTEEENEQGLRNDQGEDDDEEKPLMGSAEQAGSYSSVVTPYPSLESPRPFKNFSISREFLREEVVVLLAAQFITLFNQTALETMVTPLTQKYFGYGELENSIMYCLCGVEVIAGFLFVRWLSQRVAERVVLAIGLTICNISGVWCLIFVANPLGGFPWELTEFIIGVFLQVLGLPFVAVAQVSLFSKVTAERTQGFSQGVRRSVGGLATILGPLWAGGLTENMYIMMGVMMALLALLTTMLAFSYDRLVEPAAEEQADSPDSCG</sequence>
<feature type="transmembrane region" description="Helical" evidence="6">
    <location>
        <begin position="435"/>
        <end position="455"/>
    </location>
</feature>
<evidence type="ECO:0000256" key="2">
    <source>
        <dbReference type="ARBA" id="ARBA00022692"/>
    </source>
</evidence>
<dbReference type="InParanoid" id="A0A3Q3KNV2"/>
<dbReference type="PANTHER" id="PTHR23510:SF56">
    <property type="entry name" value="MAJOR FACILITATOR SUPERFAMILY DOMAIN-CONTAINING PROTEIN 8-LIKE"/>
    <property type="match status" value="1"/>
</dbReference>
<evidence type="ECO:0000256" key="5">
    <source>
        <dbReference type="SAM" id="MobiDB-lite"/>
    </source>
</evidence>
<organism evidence="8 9">
    <name type="scientific">Mastacembelus armatus</name>
    <name type="common">zig-zag eel</name>
    <dbReference type="NCBI Taxonomy" id="205130"/>
    <lineage>
        <taxon>Eukaryota</taxon>
        <taxon>Metazoa</taxon>
        <taxon>Chordata</taxon>
        <taxon>Craniata</taxon>
        <taxon>Vertebrata</taxon>
        <taxon>Euteleostomi</taxon>
        <taxon>Actinopterygii</taxon>
        <taxon>Neopterygii</taxon>
        <taxon>Teleostei</taxon>
        <taxon>Neoteleostei</taxon>
        <taxon>Acanthomorphata</taxon>
        <taxon>Anabantaria</taxon>
        <taxon>Synbranchiformes</taxon>
        <taxon>Mastacembelidae</taxon>
        <taxon>Mastacembelus</taxon>
    </lineage>
</organism>
<dbReference type="Pfam" id="PF07690">
    <property type="entry name" value="MFS_1"/>
    <property type="match status" value="1"/>
</dbReference>
<evidence type="ECO:0000256" key="1">
    <source>
        <dbReference type="ARBA" id="ARBA00004141"/>
    </source>
</evidence>
<dbReference type="Proteomes" id="UP000261640">
    <property type="component" value="Unplaced"/>
</dbReference>
<evidence type="ECO:0000259" key="7">
    <source>
        <dbReference type="PROSITE" id="PS50850"/>
    </source>
</evidence>
<feature type="transmembrane region" description="Helical" evidence="6">
    <location>
        <begin position="46"/>
        <end position="66"/>
    </location>
</feature>
<feature type="transmembrane region" description="Helical" evidence="6">
    <location>
        <begin position="176"/>
        <end position="197"/>
    </location>
</feature>
<evidence type="ECO:0000313" key="9">
    <source>
        <dbReference type="Proteomes" id="UP000261640"/>
    </source>
</evidence>